<dbReference type="Proteomes" id="UP000293360">
    <property type="component" value="Unassembled WGS sequence"/>
</dbReference>
<feature type="domain" description="ARID" evidence="10">
    <location>
        <begin position="396"/>
        <end position="486"/>
    </location>
</feature>
<dbReference type="InterPro" id="IPR009057">
    <property type="entry name" value="Homeodomain-like_sf"/>
</dbReference>
<evidence type="ECO:0000256" key="6">
    <source>
        <dbReference type="ARBA" id="ARBA00023163"/>
    </source>
</evidence>
<dbReference type="Gene3D" id="1.10.150.60">
    <property type="entry name" value="ARID DNA-binding domain"/>
    <property type="match status" value="1"/>
</dbReference>
<dbReference type="InterPro" id="IPR038104">
    <property type="entry name" value="Rap1_C_sf"/>
</dbReference>
<feature type="region of interest" description="Disordered" evidence="9">
    <location>
        <begin position="288"/>
        <end position="392"/>
    </location>
</feature>
<dbReference type="PROSITE" id="PS51011">
    <property type="entry name" value="ARID"/>
    <property type="match status" value="1"/>
</dbReference>
<feature type="compositionally biased region" description="Polar residues" evidence="9">
    <location>
        <begin position="578"/>
        <end position="587"/>
    </location>
</feature>
<dbReference type="InterPro" id="IPR036431">
    <property type="entry name" value="ARID_dom_sf"/>
</dbReference>
<proteinExistence type="inferred from homology"/>
<dbReference type="Pfam" id="PF08914">
    <property type="entry name" value="Myb_Rap1"/>
    <property type="match status" value="2"/>
</dbReference>
<dbReference type="InterPro" id="IPR001357">
    <property type="entry name" value="BRCT_dom"/>
</dbReference>
<dbReference type="OrthoDB" id="435460at2759"/>
<dbReference type="GO" id="GO:0070187">
    <property type="term" value="C:shelterin complex"/>
    <property type="evidence" value="ECO:0007669"/>
    <property type="project" value="TreeGrafter"/>
</dbReference>
<organism evidence="11 12">
    <name type="scientific">Monosporascus ibericus</name>
    <dbReference type="NCBI Taxonomy" id="155417"/>
    <lineage>
        <taxon>Eukaryota</taxon>
        <taxon>Fungi</taxon>
        <taxon>Dikarya</taxon>
        <taxon>Ascomycota</taxon>
        <taxon>Pezizomycotina</taxon>
        <taxon>Sordariomycetes</taxon>
        <taxon>Xylariomycetidae</taxon>
        <taxon>Xylariales</taxon>
        <taxon>Xylariales incertae sedis</taxon>
        <taxon>Monosporascus</taxon>
    </lineage>
</organism>
<evidence type="ECO:0000256" key="5">
    <source>
        <dbReference type="ARBA" id="ARBA00023159"/>
    </source>
</evidence>
<comment type="similarity">
    <text evidence="1 8">Belongs to the RAP1 family.</text>
</comment>
<sequence length="874" mass="98104">MPAPIVYEGVAARDGGGGTLFKGLKFWVSQRVPVRSTCIQNIKSNGGEVVPIEKNADYLIADHARQDAPPGSYSWKFIDDCLEAGTLKPIDDYLCTEAPHTSRPVGSSIRQKGTRTPYTAEDDQILFKWVAKHEKLGVPVMGTSIYQALEAKYPHHTWQSWQSRWKDKLRYLPRPETSDGESSPQLSPVPSQSATSATVSRPPRVRQTAAQKPSNSNSRNPFTAEEDELLLQHVRQSLLEGKSMSGYKTFSDLAQDFPQHTMHSWRDRWVKTLKPRLEAIGREQAEQVPRRRVRMAPRASREIGQQRLRQDEEPSAEELPARGAVREVDEGEDEDDHEYQQHQPGPSRRLAEISPPMRNQGVHHGNTAEDRPQHLISPDGNRASSEVASLTHAKESDLRKQFNLDYQEYADASELQPHWWPSIKGKSFELWDLWRAVAAQRLDPEERDWQQISEALGFNWVEDESIPDDVRRCYEMHLADFETALMEFDNNSGEEGETQPQDKALSRSPMPSSPPALHSTKRSFATALGSDHPYPNSSPPKRVRYSRDSEIPSTPDEKNGTSHLRRHTLPAALAHPTRSPTARSTCGNMDVDLPPQRPVVEPETQDFRFDPDTQAVVFGPQVDDEVESQANITPSQQLLLESDARSEEIAGTPTPIRRVRGPFLEYGSDGPGDSIPRAPGVEPGNAPPVGSGVAEPTRRSLPKSWVHHPSPIADRTAQSQPRQHVQSSQPTARDPSLPAQPQPNPQAPAKESLEEIIDFYMSLGYAHDIVVRALDATIWVPGLASQIMERLKKGEGFPSNWRGVWTQKDDQMLTAVYAHSEPQDAKEKRKREKQREKLERKHTCKGMDMRVKFLGVTGLGRRMRSAEGDGSQSK</sequence>
<evidence type="ECO:0000259" key="10">
    <source>
        <dbReference type="PROSITE" id="PS51011"/>
    </source>
</evidence>
<feature type="region of interest" description="Disordered" evidence="9">
    <location>
        <begin position="820"/>
        <end position="842"/>
    </location>
</feature>
<feature type="region of interest" description="Disordered" evidence="9">
    <location>
        <begin position="488"/>
        <end position="599"/>
    </location>
</feature>
<dbReference type="GO" id="GO:0042162">
    <property type="term" value="F:telomeric DNA binding"/>
    <property type="evidence" value="ECO:0007669"/>
    <property type="project" value="TreeGrafter"/>
</dbReference>
<evidence type="ECO:0000256" key="9">
    <source>
        <dbReference type="SAM" id="MobiDB-lite"/>
    </source>
</evidence>
<gene>
    <name evidence="11" type="ORF">DL764_001456</name>
</gene>
<dbReference type="GO" id="GO:0010833">
    <property type="term" value="P:telomere maintenance via telomere lengthening"/>
    <property type="evidence" value="ECO:0007669"/>
    <property type="project" value="UniProtKB-UniRule"/>
</dbReference>
<keyword evidence="6" id="KW-0804">Transcription</keyword>
<dbReference type="PANTHER" id="PTHR16466:SF6">
    <property type="entry name" value="TELOMERIC REPEAT-BINDING FACTOR 2-INTERACTING PROTEIN 1"/>
    <property type="match status" value="1"/>
</dbReference>
<dbReference type="Pfam" id="PF16589">
    <property type="entry name" value="BRCT_2"/>
    <property type="match status" value="1"/>
</dbReference>
<keyword evidence="12" id="KW-1185">Reference proteome</keyword>
<feature type="compositionally biased region" description="Basic and acidic residues" evidence="9">
    <location>
        <begin position="821"/>
        <end position="842"/>
    </location>
</feature>
<dbReference type="Pfam" id="PF01388">
    <property type="entry name" value="ARID"/>
    <property type="match status" value="1"/>
</dbReference>
<dbReference type="SUPFAM" id="SSF46774">
    <property type="entry name" value="ARID-like"/>
    <property type="match status" value="1"/>
</dbReference>
<evidence type="ECO:0000256" key="3">
    <source>
        <dbReference type="ARBA" id="ARBA00022895"/>
    </source>
</evidence>
<accession>A0A4Q4TPK1</accession>
<dbReference type="STRING" id="155417.A0A4Q4TPK1"/>
<dbReference type="Pfam" id="PF11626">
    <property type="entry name" value="Rap1_C"/>
    <property type="match status" value="1"/>
</dbReference>
<evidence type="ECO:0000313" key="12">
    <source>
        <dbReference type="Proteomes" id="UP000293360"/>
    </source>
</evidence>
<keyword evidence="4" id="KW-0805">Transcription regulation</keyword>
<dbReference type="EMBL" id="QJNU01000044">
    <property type="protein sequence ID" value="RYP09185.1"/>
    <property type="molecule type" value="Genomic_DNA"/>
</dbReference>
<dbReference type="InterPro" id="IPR015010">
    <property type="entry name" value="TERF2IP_Myb"/>
</dbReference>
<dbReference type="AlphaFoldDB" id="A0A4Q4TPK1"/>
<comment type="subunit">
    <text evidence="8">Homodimer.</text>
</comment>
<dbReference type="SMART" id="SM00717">
    <property type="entry name" value="SANT"/>
    <property type="match status" value="2"/>
</dbReference>
<keyword evidence="7 8" id="KW-0539">Nucleus</keyword>
<dbReference type="InterPro" id="IPR039595">
    <property type="entry name" value="TE2IP/Rap1"/>
</dbReference>
<evidence type="ECO:0000313" key="11">
    <source>
        <dbReference type="EMBL" id="RYP09185.1"/>
    </source>
</evidence>
<keyword evidence="3 8" id="KW-0779">Telomere</keyword>
<feature type="region of interest" description="Disordered" evidence="9">
    <location>
        <begin position="173"/>
        <end position="221"/>
    </location>
</feature>
<evidence type="ECO:0000256" key="8">
    <source>
        <dbReference type="RuleBase" id="RU367107"/>
    </source>
</evidence>
<feature type="compositionally biased region" description="Polar residues" evidence="9">
    <location>
        <begin position="208"/>
        <end position="221"/>
    </location>
</feature>
<comment type="caution">
    <text evidence="11">The sequence shown here is derived from an EMBL/GenBank/DDBJ whole genome shotgun (WGS) entry which is preliminary data.</text>
</comment>
<dbReference type="GO" id="GO:0031848">
    <property type="term" value="P:protection from non-homologous end joining at telomere"/>
    <property type="evidence" value="ECO:0007669"/>
    <property type="project" value="TreeGrafter"/>
</dbReference>
<dbReference type="Gene3D" id="1.10.10.2170">
    <property type="match status" value="1"/>
</dbReference>
<reference evidence="11 12" key="1">
    <citation type="submission" date="2018-06" db="EMBL/GenBank/DDBJ databases">
        <title>Complete Genomes of Monosporascus.</title>
        <authorList>
            <person name="Robinson A.J."/>
            <person name="Natvig D.O."/>
        </authorList>
    </citation>
    <scope>NUCLEOTIDE SEQUENCE [LARGE SCALE GENOMIC DNA]</scope>
    <source>
        <strain evidence="11 12">CBS 110550</strain>
    </source>
</reference>
<dbReference type="CDD" id="cd11655">
    <property type="entry name" value="rap1_myb-like"/>
    <property type="match status" value="2"/>
</dbReference>
<dbReference type="CDD" id="cd16100">
    <property type="entry name" value="ARID"/>
    <property type="match status" value="1"/>
</dbReference>
<comment type="function">
    <text evidence="8">Involved in the regulation of telomere length, clustering and has a specific role in telomere position effect (TPE).</text>
</comment>
<dbReference type="SUPFAM" id="SSF46689">
    <property type="entry name" value="Homeodomain-like"/>
    <property type="match status" value="2"/>
</dbReference>
<name>A0A4Q4TPK1_9PEZI</name>
<feature type="compositionally biased region" description="Polar residues" evidence="9">
    <location>
        <begin position="716"/>
        <end position="731"/>
    </location>
</feature>
<feature type="region of interest" description="Disordered" evidence="9">
    <location>
        <begin position="636"/>
        <end position="749"/>
    </location>
</feature>
<evidence type="ECO:0000256" key="1">
    <source>
        <dbReference type="ARBA" id="ARBA00010467"/>
    </source>
</evidence>
<dbReference type="Gene3D" id="1.10.10.60">
    <property type="entry name" value="Homeodomain-like"/>
    <property type="match status" value="2"/>
</dbReference>
<dbReference type="InterPro" id="IPR001005">
    <property type="entry name" value="SANT/Myb"/>
</dbReference>
<evidence type="ECO:0000256" key="4">
    <source>
        <dbReference type="ARBA" id="ARBA00023015"/>
    </source>
</evidence>
<dbReference type="InterPro" id="IPR001606">
    <property type="entry name" value="ARID_dom"/>
</dbReference>
<keyword evidence="2 8" id="KW-0158">Chromosome</keyword>
<dbReference type="InterPro" id="IPR021661">
    <property type="entry name" value="Rap1_C"/>
</dbReference>
<comment type="subcellular location">
    <subcellularLocation>
        <location evidence="8">Nucleus</location>
    </subcellularLocation>
    <subcellularLocation>
        <location evidence="8">Chromosome</location>
        <location evidence="8">Telomere</location>
    </subcellularLocation>
</comment>
<evidence type="ECO:0000256" key="7">
    <source>
        <dbReference type="ARBA" id="ARBA00023242"/>
    </source>
</evidence>
<evidence type="ECO:0000256" key="2">
    <source>
        <dbReference type="ARBA" id="ARBA00022454"/>
    </source>
</evidence>
<feature type="compositionally biased region" description="Basic and acidic residues" evidence="9">
    <location>
        <begin position="545"/>
        <end position="560"/>
    </location>
</feature>
<keyword evidence="5" id="KW-0010">Activator</keyword>
<dbReference type="PANTHER" id="PTHR16466">
    <property type="entry name" value="TELOMERE REPEAT-BINDING FACTOR 2-INTERACTING PROTEIN 1"/>
    <property type="match status" value="1"/>
</dbReference>
<protein>
    <recommendedName>
        <fullName evidence="8">DNA-binding protein RAP1</fullName>
    </recommendedName>
</protein>
<feature type="compositionally biased region" description="Low complexity" evidence="9">
    <location>
        <begin position="182"/>
        <end position="193"/>
    </location>
</feature>